<reference evidence="2 3" key="1">
    <citation type="journal article" date="2012" name="J. Bacteriol.">
        <title>Complete Genome Sequence of Burkholderia phenoliruptrix BR3459a (CLA1), a Heat-Tolerant, Nitrogen-Fixing Symbiont of Mimosa flocculosa.</title>
        <authorList>
            <person name="de Oliveira Cunha C."/>
            <person name="Goda Zuleta L.F."/>
            <person name="Paula de Almeida L.G."/>
            <person name="Prioli Ciapina L."/>
            <person name="Lustrino Borges W."/>
            <person name="Pitard R.M."/>
            <person name="Baldani J.I."/>
            <person name="Straliotto R."/>
            <person name="de Faria S.M."/>
            <person name="Hungria M."/>
            <person name="Sousa Cavada B."/>
            <person name="Mercante F.M."/>
            <person name="Ribeiro de Vasconcelos A.T."/>
        </authorList>
    </citation>
    <scope>NUCLEOTIDE SEQUENCE [LARGE SCALE GENOMIC DNA]</scope>
    <source>
        <strain evidence="2 3">BR3459a</strain>
    </source>
</reference>
<name>K0DW79_9BURK</name>
<evidence type="ECO:0000313" key="2">
    <source>
        <dbReference type="EMBL" id="AFT88972.1"/>
    </source>
</evidence>
<gene>
    <name evidence="2" type="ORF">BUPH_01527</name>
</gene>
<evidence type="ECO:0000313" key="3">
    <source>
        <dbReference type="Proteomes" id="UP000010105"/>
    </source>
</evidence>
<dbReference type="EMBL" id="CP003864">
    <property type="protein sequence ID" value="AFT88972.1"/>
    <property type="molecule type" value="Genomic_DNA"/>
</dbReference>
<organism evidence="2 3">
    <name type="scientific">Paraburkholderia phenoliruptrix BR3459a</name>
    <dbReference type="NCBI Taxonomy" id="1229205"/>
    <lineage>
        <taxon>Bacteria</taxon>
        <taxon>Pseudomonadati</taxon>
        <taxon>Pseudomonadota</taxon>
        <taxon>Betaproteobacteria</taxon>
        <taxon>Burkholderiales</taxon>
        <taxon>Burkholderiaceae</taxon>
        <taxon>Paraburkholderia</taxon>
    </lineage>
</organism>
<feature type="region of interest" description="Disordered" evidence="1">
    <location>
        <begin position="57"/>
        <end position="83"/>
    </location>
</feature>
<dbReference type="PATRIC" id="fig|1229205.11.peg.5509"/>
<accession>K0DW79</accession>
<protein>
    <submittedName>
        <fullName evidence="2">Uncharacterized protein</fullName>
    </submittedName>
</protein>
<dbReference type="KEGG" id="bpx:BUPH_01527"/>
<dbReference type="Proteomes" id="UP000010105">
    <property type="component" value="Chromosome 2"/>
</dbReference>
<evidence type="ECO:0000256" key="1">
    <source>
        <dbReference type="SAM" id="MobiDB-lite"/>
    </source>
</evidence>
<dbReference type="AlphaFoldDB" id="K0DW79"/>
<sequence>MDNSRLNRGYWSLAHCRIVLRDSRFPCASDTRPPLSRRWYGLRRLFHRLCHSCWRRSRGRSGRGLLPGSRGNAGSRRFPGGRN</sequence>
<dbReference type="HOGENOM" id="CLU_2536139_0_0_4"/>
<proteinExistence type="predicted"/>